<organism evidence="2 3">
    <name type="scientific">Sphaerimonospora thailandensis</name>
    <dbReference type="NCBI Taxonomy" id="795644"/>
    <lineage>
        <taxon>Bacteria</taxon>
        <taxon>Bacillati</taxon>
        <taxon>Actinomycetota</taxon>
        <taxon>Actinomycetes</taxon>
        <taxon>Streptosporangiales</taxon>
        <taxon>Streptosporangiaceae</taxon>
        <taxon>Sphaerimonospora</taxon>
    </lineage>
</organism>
<sequence length="358" mass="40658">MGTNDANHTWDEFCDRLREAGRTLIDQAAPQDPFNQAEGVRYLIRLLRYASINSIEYSDPLYPQFTNALDPHMKCKIGADNPDNIYMRANVSGKYRYRVSGTRGTVPLLTFGSKANRYHIDGTMASTGELHGDDIPVDADGRFSFIASKDRPESGAWLPLADDTTNITGRQSFQDRSTEIPAEVTIELIDEEPRPAPLDPDRFARQLDLVTAFVGGTAQTFSTWTKMFMERPNELPDWGQDFFQQAGGDPTIFYIHGYWDLAEDEAWVIETEVPDCEYWNFVLQNWWMESLDHDRMNTYINNHTGKLNPDGTLTIVVSAKDPGFGNWISTGFHRQGTALLRWVKADHHPLPTCKVIKI</sequence>
<feature type="domain" description="DUF1214" evidence="1">
    <location>
        <begin position="272"/>
        <end position="337"/>
    </location>
</feature>
<dbReference type="Pfam" id="PF06742">
    <property type="entry name" value="DUF1214"/>
    <property type="match status" value="1"/>
</dbReference>
<keyword evidence="3" id="KW-1185">Reference proteome</keyword>
<name>A0A8J3R5D1_9ACTN</name>
<evidence type="ECO:0000259" key="1">
    <source>
        <dbReference type="Pfam" id="PF06742"/>
    </source>
</evidence>
<dbReference type="EMBL" id="BOOG01000004">
    <property type="protein sequence ID" value="GIH68070.1"/>
    <property type="molecule type" value="Genomic_DNA"/>
</dbReference>
<dbReference type="Proteomes" id="UP000610966">
    <property type="component" value="Unassembled WGS sequence"/>
</dbReference>
<comment type="caution">
    <text evidence="2">The sequence shown here is derived from an EMBL/GenBank/DDBJ whole genome shotgun (WGS) entry which is preliminary data.</text>
</comment>
<proteinExistence type="predicted"/>
<reference evidence="2" key="1">
    <citation type="submission" date="2021-01" db="EMBL/GenBank/DDBJ databases">
        <title>Whole genome shotgun sequence of Sphaerimonospora thailandensis NBRC 107569.</title>
        <authorList>
            <person name="Komaki H."/>
            <person name="Tamura T."/>
        </authorList>
    </citation>
    <scope>NUCLEOTIDE SEQUENCE</scope>
    <source>
        <strain evidence="2">NBRC 107569</strain>
    </source>
</reference>
<accession>A0A8J3R5D1</accession>
<dbReference type="InterPro" id="IPR010621">
    <property type="entry name" value="DUF1214"/>
</dbReference>
<evidence type="ECO:0000313" key="3">
    <source>
        <dbReference type="Proteomes" id="UP000610966"/>
    </source>
</evidence>
<dbReference type="RefSeq" id="WP_204010068.1">
    <property type="nucleotide sequence ID" value="NZ_BOOG01000004.1"/>
</dbReference>
<protein>
    <recommendedName>
        <fullName evidence="1">DUF1214 domain-containing protein</fullName>
    </recommendedName>
</protein>
<evidence type="ECO:0000313" key="2">
    <source>
        <dbReference type="EMBL" id="GIH68070.1"/>
    </source>
</evidence>
<dbReference type="AlphaFoldDB" id="A0A8J3R5D1"/>
<gene>
    <name evidence="2" type="ORF">Mth01_03230</name>
</gene>